<sequence>MNLSALEELARDDLYEHLYSVYTEHRPAESQHLGYVDKSREKIDISLPLSGIDVVVQQSLSLLSSATQTSSTGFICWQTALHFADWAAADPRFPIKDLHNCVVLELGGGVSGLLAAVLGPRLGHYVATDQSHVVKLMKHNFAENVVSQRFTSSTVEKSGCGPRKELEESWCKIDIIALDWENPMEGKAQFRELTGQDSADYIFACDTIYNTYLIPHFLSCMGKMMLKNTVAVVAMQLRDEDVTAEFLDAAFVSGFRVSIIKDEFLTPVLVEGFVLYCFQK</sequence>
<keyword evidence="5" id="KW-0808">Transferase</keyword>
<accession>A0A4P6XVE3</accession>
<comment type="similarity">
    <text evidence="3">Belongs to the class I-like SAM-binding methyltransferase superfamily. RKM5 family.</text>
</comment>
<dbReference type="GO" id="GO:0032259">
    <property type="term" value="P:methylation"/>
    <property type="evidence" value="ECO:0007669"/>
    <property type="project" value="UniProtKB-KW"/>
</dbReference>
<evidence type="ECO:0000256" key="1">
    <source>
        <dbReference type="ARBA" id="ARBA00022603"/>
    </source>
</evidence>
<evidence type="ECO:0000313" key="6">
    <source>
        <dbReference type="Proteomes" id="UP000292447"/>
    </source>
</evidence>
<evidence type="ECO:0000256" key="3">
    <source>
        <dbReference type="ARBA" id="ARBA00038458"/>
    </source>
</evidence>
<reference evidence="6" key="1">
    <citation type="submission" date="2019-03" db="EMBL/GenBank/DDBJ databases">
        <title>Snf2 controls pulcherriminic acid biosynthesis and connects pigmentation and antifungal activity of the yeast Metschnikowia pulcherrima.</title>
        <authorList>
            <person name="Gore-Lloyd D."/>
            <person name="Sumann I."/>
            <person name="Brachmann A.O."/>
            <person name="Schneeberger K."/>
            <person name="Ortiz-Merino R.A."/>
            <person name="Moreno-Beltran M."/>
            <person name="Schlaefli M."/>
            <person name="Kirner P."/>
            <person name="Santos Kron A."/>
            <person name="Wolfe K.H."/>
            <person name="Piel J."/>
            <person name="Ahrens C.H."/>
            <person name="Henk D."/>
            <person name="Freimoser F.M."/>
        </authorList>
    </citation>
    <scope>NUCLEOTIDE SEQUENCE [LARGE SCALE GENOMIC DNA]</scope>
    <source>
        <strain evidence="6">APC 1.2</strain>
    </source>
</reference>
<protein>
    <recommendedName>
        <fullName evidence="4">Ribosomal lysine N-methyltransferase 5</fullName>
    </recommendedName>
</protein>
<dbReference type="PANTHER" id="PTHR14614:SF109">
    <property type="entry name" value="RIBOSOMAL LYSINE N-METHYLTRANSFERASE 5"/>
    <property type="match status" value="1"/>
</dbReference>
<dbReference type="STRING" id="2163413.A0A4P6XVE3"/>
<evidence type="ECO:0000256" key="2">
    <source>
        <dbReference type="ARBA" id="ARBA00022691"/>
    </source>
</evidence>
<dbReference type="SUPFAM" id="SSF53335">
    <property type="entry name" value="S-adenosyl-L-methionine-dependent methyltransferases"/>
    <property type="match status" value="1"/>
</dbReference>
<keyword evidence="2" id="KW-0949">S-adenosyl-L-methionine</keyword>
<organism evidence="5 6">
    <name type="scientific">Metschnikowia aff. pulcherrima</name>
    <dbReference type="NCBI Taxonomy" id="2163413"/>
    <lineage>
        <taxon>Eukaryota</taxon>
        <taxon>Fungi</taxon>
        <taxon>Dikarya</taxon>
        <taxon>Ascomycota</taxon>
        <taxon>Saccharomycotina</taxon>
        <taxon>Pichiomycetes</taxon>
        <taxon>Metschnikowiaceae</taxon>
        <taxon>Metschnikowia</taxon>
    </lineage>
</organism>
<dbReference type="GO" id="GO:0005829">
    <property type="term" value="C:cytosol"/>
    <property type="evidence" value="ECO:0007669"/>
    <property type="project" value="TreeGrafter"/>
</dbReference>
<name>A0A4P6XVE3_9ASCO</name>
<dbReference type="EMBL" id="CP034460">
    <property type="protein sequence ID" value="QBM89944.1"/>
    <property type="molecule type" value="Genomic_DNA"/>
</dbReference>
<dbReference type="InterPro" id="IPR029063">
    <property type="entry name" value="SAM-dependent_MTases_sf"/>
</dbReference>
<dbReference type="PANTHER" id="PTHR14614">
    <property type="entry name" value="HEPATOCELLULAR CARCINOMA-ASSOCIATED ANTIGEN"/>
    <property type="match status" value="1"/>
</dbReference>
<dbReference type="GO" id="GO:0032991">
    <property type="term" value="C:protein-containing complex"/>
    <property type="evidence" value="ECO:0007669"/>
    <property type="project" value="TreeGrafter"/>
</dbReference>
<dbReference type="AlphaFoldDB" id="A0A4P6XVE3"/>
<dbReference type="InterPro" id="IPR019410">
    <property type="entry name" value="Methyltransf_16"/>
</dbReference>
<evidence type="ECO:0000256" key="4">
    <source>
        <dbReference type="ARBA" id="ARBA00039932"/>
    </source>
</evidence>
<dbReference type="GO" id="GO:0008757">
    <property type="term" value="F:S-adenosylmethionine-dependent methyltransferase activity"/>
    <property type="evidence" value="ECO:0007669"/>
    <property type="project" value="UniProtKB-ARBA"/>
</dbReference>
<gene>
    <name evidence="5" type="primary">MPUL0E01810</name>
    <name evidence="5" type="ORF">METSCH_E01810</name>
</gene>
<keyword evidence="6" id="KW-1185">Reference proteome</keyword>
<keyword evidence="1 5" id="KW-0489">Methyltransferase</keyword>
<dbReference type="Proteomes" id="UP000292447">
    <property type="component" value="Chromosome V"/>
</dbReference>
<dbReference type="Gene3D" id="3.40.50.150">
    <property type="entry name" value="Vaccinia Virus protein VP39"/>
    <property type="match status" value="1"/>
</dbReference>
<evidence type="ECO:0000313" key="5">
    <source>
        <dbReference type="EMBL" id="QBM89944.1"/>
    </source>
</evidence>
<proteinExistence type="inferred from homology"/>
<dbReference type="Pfam" id="PF10294">
    <property type="entry name" value="Methyltransf_16"/>
    <property type="match status" value="2"/>
</dbReference>